<dbReference type="GeneID" id="59345731"/>
<dbReference type="GO" id="GO:0051213">
    <property type="term" value="F:dioxygenase activity"/>
    <property type="evidence" value="ECO:0007669"/>
    <property type="project" value="UniProtKB-KW"/>
</dbReference>
<dbReference type="PANTHER" id="PTHR11903:SF37">
    <property type="entry name" value="PSI-PRODUCING OXYGENASE A"/>
    <property type="match status" value="1"/>
</dbReference>
<evidence type="ECO:0000256" key="6">
    <source>
        <dbReference type="PIRSR" id="PIRSR619791-2"/>
    </source>
</evidence>
<reference evidence="7" key="1">
    <citation type="submission" date="2020-05" db="EMBL/GenBank/DDBJ databases">
        <title>Mycena genomes resolve the evolution of fungal bioluminescence.</title>
        <authorList>
            <person name="Tsai I.J."/>
        </authorList>
    </citation>
    <scope>NUCLEOTIDE SEQUENCE</scope>
    <source>
        <strain evidence="7">171206Taipei</strain>
    </source>
</reference>
<keyword evidence="4" id="KW-0560">Oxidoreductase</keyword>
<dbReference type="OrthoDB" id="823504at2759"/>
<accession>A0A8H6W9I4</accession>
<dbReference type="InterPro" id="IPR036396">
    <property type="entry name" value="Cyt_P450_sf"/>
</dbReference>
<dbReference type="PROSITE" id="PS50292">
    <property type="entry name" value="PEROXIDASE_3"/>
    <property type="match status" value="1"/>
</dbReference>
<gene>
    <name evidence="7" type="ORF">MIND_00648300</name>
</gene>
<dbReference type="InterPro" id="IPR034812">
    <property type="entry name" value="Ppo-like_N"/>
</dbReference>
<name>A0A8H6W9I4_9AGAR</name>
<evidence type="ECO:0000256" key="3">
    <source>
        <dbReference type="ARBA" id="ARBA00022964"/>
    </source>
</evidence>
<dbReference type="GO" id="GO:0004497">
    <property type="term" value="F:monooxygenase activity"/>
    <property type="evidence" value="ECO:0007669"/>
    <property type="project" value="InterPro"/>
</dbReference>
<evidence type="ECO:0000256" key="5">
    <source>
        <dbReference type="ARBA" id="ARBA00023004"/>
    </source>
</evidence>
<evidence type="ECO:0000256" key="4">
    <source>
        <dbReference type="ARBA" id="ARBA00023002"/>
    </source>
</evidence>
<dbReference type="PRINTS" id="PR00457">
    <property type="entry name" value="ANPEROXIDASE"/>
</dbReference>
<dbReference type="GO" id="GO:0006631">
    <property type="term" value="P:fatty acid metabolic process"/>
    <property type="evidence" value="ECO:0007669"/>
    <property type="project" value="UniProtKB-ARBA"/>
</dbReference>
<evidence type="ECO:0000313" key="7">
    <source>
        <dbReference type="EMBL" id="KAF7304164.1"/>
    </source>
</evidence>
<feature type="binding site" description="axial binding residue" evidence="6">
    <location>
        <position position="509"/>
    </location>
    <ligand>
        <name>heme b</name>
        <dbReference type="ChEBI" id="CHEBI:60344"/>
    </ligand>
    <ligandPart>
        <name>Fe</name>
        <dbReference type="ChEBI" id="CHEBI:18248"/>
    </ligandPart>
</feature>
<dbReference type="GO" id="GO:0020037">
    <property type="term" value="F:heme binding"/>
    <property type="evidence" value="ECO:0007669"/>
    <property type="project" value="InterPro"/>
</dbReference>
<dbReference type="GO" id="GO:0005506">
    <property type="term" value="F:iron ion binding"/>
    <property type="evidence" value="ECO:0007669"/>
    <property type="project" value="InterPro"/>
</dbReference>
<dbReference type="InterPro" id="IPR010255">
    <property type="entry name" value="Haem_peroxidase_sf"/>
</dbReference>
<keyword evidence="8" id="KW-1185">Reference proteome</keyword>
<dbReference type="RefSeq" id="XP_037221136.1">
    <property type="nucleotide sequence ID" value="XM_037363215.1"/>
</dbReference>
<organism evidence="7 8">
    <name type="scientific">Mycena indigotica</name>
    <dbReference type="NCBI Taxonomy" id="2126181"/>
    <lineage>
        <taxon>Eukaryota</taxon>
        <taxon>Fungi</taxon>
        <taxon>Dikarya</taxon>
        <taxon>Basidiomycota</taxon>
        <taxon>Agaricomycotina</taxon>
        <taxon>Agaricomycetes</taxon>
        <taxon>Agaricomycetidae</taxon>
        <taxon>Agaricales</taxon>
        <taxon>Marasmiineae</taxon>
        <taxon>Mycenaceae</taxon>
        <taxon>Mycena</taxon>
    </lineage>
</organism>
<dbReference type="InterPro" id="IPR019791">
    <property type="entry name" value="Haem_peroxidase_animal"/>
</dbReference>
<keyword evidence="2 6" id="KW-0479">Metal-binding</keyword>
<dbReference type="SUPFAM" id="SSF48264">
    <property type="entry name" value="Cytochrome P450"/>
    <property type="match status" value="1"/>
</dbReference>
<dbReference type="Gene3D" id="1.10.640.10">
    <property type="entry name" value="Haem peroxidase domain superfamily, animal type"/>
    <property type="match status" value="1"/>
</dbReference>
<dbReference type="Pfam" id="PF03098">
    <property type="entry name" value="An_peroxidase"/>
    <property type="match status" value="1"/>
</dbReference>
<keyword evidence="3" id="KW-0223">Dioxygenase</keyword>
<keyword evidence="7" id="KW-0575">Peroxidase</keyword>
<proteinExistence type="predicted"/>
<dbReference type="SUPFAM" id="SSF48113">
    <property type="entry name" value="Heme-dependent peroxidases"/>
    <property type="match status" value="1"/>
</dbReference>
<dbReference type="AlphaFoldDB" id="A0A8H6W9I4"/>
<dbReference type="CDD" id="cd09817">
    <property type="entry name" value="linoleate_diol_synthase_like"/>
    <property type="match status" value="1"/>
</dbReference>
<evidence type="ECO:0000256" key="1">
    <source>
        <dbReference type="ARBA" id="ARBA00022617"/>
    </source>
</evidence>
<dbReference type="Proteomes" id="UP000636479">
    <property type="component" value="Unassembled WGS sequence"/>
</dbReference>
<protein>
    <submittedName>
        <fullName evidence="7">Heme peroxidase</fullName>
    </submittedName>
</protein>
<dbReference type="InterPro" id="IPR037120">
    <property type="entry name" value="Haem_peroxidase_sf_animal"/>
</dbReference>
<evidence type="ECO:0000313" key="8">
    <source>
        <dbReference type="Proteomes" id="UP000636479"/>
    </source>
</evidence>
<dbReference type="GO" id="GO:0006979">
    <property type="term" value="P:response to oxidative stress"/>
    <property type="evidence" value="ECO:0007669"/>
    <property type="project" value="InterPro"/>
</dbReference>
<dbReference type="PANTHER" id="PTHR11903">
    <property type="entry name" value="PROSTAGLANDIN G/H SYNTHASE"/>
    <property type="match status" value="1"/>
</dbReference>
<sequence length="1197" mass="130684">MYIFAHLCSWAGAGLGPRYTAPDAYRTPTPRLNGCGCRRGRGIRWARDANRNRKSQSIAPVTGSDRTRHAALALRLAYKPGAAGAGCASLLLLPLLPSPNLLPPLYTYLLSTSTPHSMTSLSPLDRLALAGDAAKHWLHRELPSAPDGQYDSEHVAHPEQEAKNRSIVSEGVAELNRLRPGLEATAKDALTGAGAIIDAVLHPNAVDDRKGAFTIALEVLANLPPEHVAAKKISDAALTLLYNTIPHPPATGLGPEHAWRSADGGGNNILSPDIGRAGTPYARSVQSRTPIAPSTLPDAGLVFDVLMRARDVQHHPGGNSSLTFAWATIVTHSLFRTDPRDWSRNNTSSYFDLSPLYGINQATQDLVRDRKAGKGLLYPDVFSEERLTFLPPAASAILVLFNRNHNYIAEKLLKINERGTWAEPPPTDESKRAQQDEEIFQIARLVNCGHFMSFIVGDYVAAFLGVSEGITSPLLNDAFSPMTDAKGAPVTRGEGNQCSVEFNVLYRWHALLSEPDREWTTTTFEHVFGDAKPLDELTLADFGAAFARVSKQIPPDPRLRSFGGLSRAADGRFADGDIAKILQDATATPAGSFRARGVQKELKVVEVLGIEQARRWGVCTMNEFREFLGLKRFESFEEWNHDEGVAAAARQLYGHVDNLELYVGLECEEIMPLRPGVRLSSGYTLMRAILADALALIRGDRFFTTDFTPWNLTAWGFQDCQRDPHNGALGGQMCKFLTRHLPAYYPPNSVYSCFPFFTPEHMKASLVKQKKAGDYTFTRPVPQRPVVVVETMEGIREVVRDEGRFRDVYGVKYLKGKDRNWLIDSLFPGSPIAAQTTYLATLQKQIATRSWVYDGAPGTYVDVVQGVLNPAAVRWAAEQLCGIRPKTAAHPAGVYTEAELFDMFGTLYSSTYLAVDDAEHGFAKAWAGARARELLLCRVEEAIRGVLPHNGHHTIADALAHVTELFHPADRKRPFAEFVARLAEARPQAGVDELAAAVLELGVVSCATYAQAAAQVVDFYLEDAQMHAREHIVSLVGSADVGDADKVLLAYVREALRLNPATTGVWRECAQNSVITQGHAALPVHVKAGTKVFGSLANAYRNPADFPDPLTVNIARPAAAYAFSASEPSEDVDFEHLAAAQALRAVFALKHVRRAAGSTGRLAGFKETANETEKTVYLTPYGTTSAFPGGMQVVYDA</sequence>
<dbReference type="Gene3D" id="1.10.630.10">
    <property type="entry name" value="Cytochrome P450"/>
    <property type="match status" value="1"/>
</dbReference>
<dbReference type="GO" id="GO:0004601">
    <property type="term" value="F:peroxidase activity"/>
    <property type="evidence" value="ECO:0007669"/>
    <property type="project" value="UniProtKB-KW"/>
</dbReference>
<evidence type="ECO:0000256" key="2">
    <source>
        <dbReference type="ARBA" id="ARBA00022723"/>
    </source>
</evidence>
<dbReference type="InterPro" id="IPR050783">
    <property type="entry name" value="Oxylipin_biosynth_metab"/>
</dbReference>
<keyword evidence="1 6" id="KW-0349">Heme</keyword>
<comment type="caution">
    <text evidence="7">The sequence shown here is derived from an EMBL/GenBank/DDBJ whole genome shotgun (WGS) entry which is preliminary data.</text>
</comment>
<keyword evidence="5 6" id="KW-0408">Iron</keyword>
<dbReference type="EMBL" id="JACAZF010000005">
    <property type="protein sequence ID" value="KAF7304164.1"/>
    <property type="molecule type" value="Genomic_DNA"/>
</dbReference>
<dbReference type="GO" id="GO:0016705">
    <property type="term" value="F:oxidoreductase activity, acting on paired donors, with incorporation or reduction of molecular oxygen"/>
    <property type="evidence" value="ECO:0007669"/>
    <property type="project" value="InterPro"/>
</dbReference>